<feature type="compositionally biased region" description="Polar residues" evidence="4">
    <location>
        <begin position="119"/>
        <end position="128"/>
    </location>
</feature>
<keyword evidence="3" id="KW-0378">Hydrolase</keyword>
<dbReference type="Pfam" id="PF18758">
    <property type="entry name" value="KDZ"/>
    <property type="match status" value="1"/>
</dbReference>
<keyword evidence="7" id="KW-1185">Reference proteome</keyword>
<gene>
    <name evidence="6" type="ORF">R3P38DRAFT_2799725</name>
</gene>
<evidence type="ECO:0000256" key="1">
    <source>
        <dbReference type="ARBA" id="ARBA00005234"/>
    </source>
</evidence>
<dbReference type="InterPro" id="IPR003653">
    <property type="entry name" value="Peptidase_C48_C"/>
</dbReference>
<dbReference type="PANTHER" id="PTHR33096:SF1">
    <property type="entry name" value="CXC1-LIKE CYSTEINE CLUSTER ASSOCIATED WITH KDZ TRANSPOSASES DOMAIN-CONTAINING PROTEIN"/>
    <property type="match status" value="1"/>
</dbReference>
<dbReference type="Gene3D" id="3.40.395.10">
    <property type="entry name" value="Adenoviral Proteinase, Chain A"/>
    <property type="match status" value="1"/>
</dbReference>
<dbReference type="EMBL" id="JAWWNJ010000097">
    <property type="protein sequence ID" value="KAK6996412.1"/>
    <property type="molecule type" value="Genomic_DNA"/>
</dbReference>
<proteinExistence type="inferred from homology"/>
<comment type="caution">
    <text evidence="6">The sequence shown here is derived from an EMBL/GenBank/DDBJ whole genome shotgun (WGS) entry which is preliminary data.</text>
</comment>
<dbReference type="Pfam" id="PF02902">
    <property type="entry name" value="Peptidase_C48"/>
    <property type="match status" value="1"/>
</dbReference>
<evidence type="ECO:0000313" key="7">
    <source>
        <dbReference type="Proteomes" id="UP001362999"/>
    </source>
</evidence>
<evidence type="ECO:0000256" key="2">
    <source>
        <dbReference type="ARBA" id="ARBA00022670"/>
    </source>
</evidence>
<feature type="compositionally biased region" description="Low complexity" evidence="4">
    <location>
        <begin position="89"/>
        <end position="118"/>
    </location>
</feature>
<comment type="similarity">
    <text evidence="1">Belongs to the peptidase C48 family.</text>
</comment>
<name>A0AAV9ZZE2_9AGAR</name>
<feature type="region of interest" description="Disordered" evidence="4">
    <location>
        <begin position="774"/>
        <end position="805"/>
    </location>
</feature>
<evidence type="ECO:0000256" key="3">
    <source>
        <dbReference type="ARBA" id="ARBA00022801"/>
    </source>
</evidence>
<dbReference type="PANTHER" id="PTHR33096">
    <property type="entry name" value="CXC2 DOMAIN-CONTAINING PROTEIN"/>
    <property type="match status" value="1"/>
</dbReference>
<feature type="region of interest" description="Disordered" evidence="4">
    <location>
        <begin position="88"/>
        <end position="128"/>
    </location>
</feature>
<sequence length="1184" mass="131837">MGTMQYGPAAAARPRCTLNPMSPPATAGYIGLKLLQSEAQSVDPFRRLLTQAVQWSSNLRVCIEQKVDKALKEAALLLRQQVVASQSTPVASVASDPASVAPNPASVASDPAPVASDPTTVASAETSSSNLGDRADRILCERCPACFNLASWGRPLADGGDVQLGGDGCNSYRRLASAGDGPNSYKAKYFLPKSTVDAAARQLKLARKSPLKNPKRSVPQEVIEMCEESWDAANEKKGRANAERYDASGVFVLTCRHGQVIFMCNIDTPGEQQCYIFAMLQEVIKMLPANATLVQFYDVGCIADHSLNLYPILAPSVRDRVTFAINGMHAYGHQWACQLVYSPRLRLGMGLSDHEGVERFWSRIRKLIPLTRTQWSSRRIWMIDQYADFVGKEGRAMLGGWINRQQHKNLTSKYRAASKVVDDCRVTDAELRAQWAAQKEAQTSIRAHAPARLRRELDKVLSLQTQIDAVEKAIEDTKATLKSSGASQNSLKILQGLEVTHDRLSEEAEALYSSLNIQKSFPELCNLPLEFAQTLLIMHDLKINIRKCATGSFMEWETLDRAVSGRREALGTKLHQSTRKAITKRQPALLKAITKFNAGCATLERLSPPRSSIPVPSPLSTQLNVLRNGPSLHEDVWITPSDGPIPRWLNDEDVKDGIRSLHVLDRCAEEIIRLNLERDNLRRWLAEEKEIVQRSIELIADSSENWLSFFVLQRETELANLEQLWTPFLQHRDINNRLIRNSATSMRASAASVGGSVAGVTLVTASVSPSVSPSITTSIAPRITEQPNREHPSAEYDDDPFTLTPTPRRRQIAQVSVVVDDDELFEDNKNDEPASGDTFVPDTGDASDEDEVQLIEEVFENLDDEGEVEIETSNVEAADILNVQWEFKSPDRIDTTFATDLSARNHNLRLGATPGNFTHYVVRPNRRPLQILASDFYPFSLPTGRLTGFGLNSVATSLLNVFRGPYSPFKASADQCALFSTYDLPRVHFKRSDPDIWRHISPTEYWDKPLWLIPIHRKSQEHWVLIVVDIPARELLFFDSLASSGGWRQDLRVRIFLFPVSLMRRGRADIDVITGRVGECGRSSVIEQFALPNPVRSNSDGGSFYLRNAKPSVRCNRLGDIADVTNLEMQADKDAARDDVMLLITRLVVLANRNNHPLHVSPEDPDENWSARFNISLGRAATAQ</sequence>
<reference evidence="6 7" key="1">
    <citation type="journal article" date="2024" name="J Genomics">
        <title>Draft genome sequencing and assembly of Favolaschia claudopus CIRM-BRFM 2984 isolated from oak limbs.</title>
        <authorList>
            <person name="Navarro D."/>
            <person name="Drula E."/>
            <person name="Chaduli D."/>
            <person name="Cazenave R."/>
            <person name="Ahrendt S."/>
            <person name="Wang J."/>
            <person name="Lipzen A."/>
            <person name="Daum C."/>
            <person name="Barry K."/>
            <person name="Grigoriev I.V."/>
            <person name="Favel A."/>
            <person name="Rosso M.N."/>
            <person name="Martin F."/>
        </authorList>
    </citation>
    <scope>NUCLEOTIDE SEQUENCE [LARGE SCALE GENOMIC DNA]</scope>
    <source>
        <strain evidence="6 7">CIRM-BRFM 2984</strain>
    </source>
</reference>
<dbReference type="GO" id="GO:0008234">
    <property type="term" value="F:cysteine-type peptidase activity"/>
    <property type="evidence" value="ECO:0007669"/>
    <property type="project" value="InterPro"/>
</dbReference>
<feature type="domain" description="Ubiquitin-like protease family profile" evidence="5">
    <location>
        <begin position="997"/>
        <end position="1045"/>
    </location>
</feature>
<dbReference type="InterPro" id="IPR040521">
    <property type="entry name" value="KDZ"/>
</dbReference>
<protein>
    <recommendedName>
        <fullName evidence="5">Ubiquitin-like protease family profile domain-containing protein</fullName>
    </recommendedName>
</protein>
<dbReference type="GO" id="GO:0019783">
    <property type="term" value="F:ubiquitin-like protein peptidase activity"/>
    <property type="evidence" value="ECO:0007669"/>
    <property type="project" value="UniProtKB-ARBA"/>
</dbReference>
<accession>A0AAV9ZZE2</accession>
<dbReference type="Proteomes" id="UP001362999">
    <property type="component" value="Unassembled WGS sequence"/>
</dbReference>
<dbReference type="SUPFAM" id="SSF54001">
    <property type="entry name" value="Cysteine proteinases"/>
    <property type="match status" value="1"/>
</dbReference>
<dbReference type="AlphaFoldDB" id="A0AAV9ZZE2"/>
<dbReference type="InterPro" id="IPR038765">
    <property type="entry name" value="Papain-like_cys_pep_sf"/>
</dbReference>
<evidence type="ECO:0000313" key="6">
    <source>
        <dbReference type="EMBL" id="KAK6996412.1"/>
    </source>
</evidence>
<keyword evidence="2" id="KW-0645">Protease</keyword>
<organism evidence="6 7">
    <name type="scientific">Favolaschia claudopus</name>
    <dbReference type="NCBI Taxonomy" id="2862362"/>
    <lineage>
        <taxon>Eukaryota</taxon>
        <taxon>Fungi</taxon>
        <taxon>Dikarya</taxon>
        <taxon>Basidiomycota</taxon>
        <taxon>Agaricomycotina</taxon>
        <taxon>Agaricomycetes</taxon>
        <taxon>Agaricomycetidae</taxon>
        <taxon>Agaricales</taxon>
        <taxon>Marasmiineae</taxon>
        <taxon>Mycenaceae</taxon>
        <taxon>Favolaschia</taxon>
    </lineage>
</organism>
<dbReference type="GO" id="GO:0006508">
    <property type="term" value="P:proteolysis"/>
    <property type="evidence" value="ECO:0007669"/>
    <property type="project" value="UniProtKB-KW"/>
</dbReference>
<evidence type="ECO:0000256" key="4">
    <source>
        <dbReference type="SAM" id="MobiDB-lite"/>
    </source>
</evidence>
<evidence type="ECO:0000259" key="5">
    <source>
        <dbReference type="Pfam" id="PF02902"/>
    </source>
</evidence>